<evidence type="ECO:0000313" key="11">
    <source>
        <dbReference type="Proteomes" id="UP000282613"/>
    </source>
</evidence>
<feature type="compositionally biased region" description="Polar residues" evidence="8">
    <location>
        <begin position="1034"/>
        <end position="1050"/>
    </location>
</feature>
<dbReference type="InterPro" id="IPR001194">
    <property type="entry name" value="cDENN_dom"/>
</dbReference>
<keyword evidence="5" id="KW-1003">Cell membrane</keyword>
<dbReference type="STRING" id="60517.A0A158RA58"/>
<dbReference type="WBParaSite" id="TASK_0000851401-mRNA-1">
    <property type="protein sequence ID" value="TASK_0000851401-mRNA-1"/>
    <property type="gene ID" value="TASK_0000851401"/>
</dbReference>
<dbReference type="GO" id="GO:0005886">
    <property type="term" value="C:plasma membrane"/>
    <property type="evidence" value="ECO:0007669"/>
    <property type="project" value="UniProtKB-SubCell"/>
</dbReference>
<dbReference type="Gene3D" id="3.30.450.200">
    <property type="match status" value="1"/>
</dbReference>
<dbReference type="GO" id="GO:0006915">
    <property type="term" value="P:apoptotic process"/>
    <property type="evidence" value="ECO:0007669"/>
    <property type="project" value="UniProtKB-KW"/>
</dbReference>
<feature type="region of interest" description="Disordered" evidence="8">
    <location>
        <begin position="1026"/>
        <end position="1055"/>
    </location>
</feature>
<keyword evidence="7" id="KW-0053">Apoptosis</keyword>
<evidence type="ECO:0000259" key="9">
    <source>
        <dbReference type="PROSITE" id="PS50211"/>
    </source>
</evidence>
<dbReference type="Gene3D" id="3.40.50.11500">
    <property type="match status" value="1"/>
</dbReference>
<dbReference type="EMBL" id="UYRS01018820">
    <property type="protein sequence ID" value="VDK40467.1"/>
    <property type="molecule type" value="Genomic_DNA"/>
</dbReference>
<dbReference type="Pfam" id="PF02141">
    <property type="entry name" value="DENN"/>
    <property type="match status" value="1"/>
</dbReference>
<evidence type="ECO:0000256" key="5">
    <source>
        <dbReference type="ARBA" id="ARBA00022475"/>
    </source>
</evidence>
<dbReference type="SMART" id="SM00801">
    <property type="entry name" value="dDENN"/>
    <property type="match status" value="1"/>
</dbReference>
<dbReference type="SMART" id="SM00800">
    <property type="entry name" value="uDENN"/>
    <property type="match status" value="1"/>
</dbReference>
<evidence type="ECO:0000256" key="8">
    <source>
        <dbReference type="SAM" id="MobiDB-lite"/>
    </source>
</evidence>
<dbReference type="InterPro" id="IPR005112">
    <property type="entry name" value="dDENN_dom"/>
</dbReference>
<feature type="compositionally biased region" description="Low complexity" evidence="8">
    <location>
        <begin position="754"/>
        <end position="763"/>
    </location>
</feature>
<evidence type="ECO:0000256" key="3">
    <source>
        <dbReference type="ARBA" id="ARBA00005978"/>
    </source>
</evidence>
<comment type="subcellular location">
    <subcellularLocation>
        <location evidence="1">Cell membrane</location>
    </subcellularLocation>
    <subcellularLocation>
        <location evidence="2">Cytoplasm</location>
    </subcellularLocation>
</comment>
<dbReference type="Pfam" id="PF03456">
    <property type="entry name" value="uDENN"/>
    <property type="match status" value="1"/>
</dbReference>
<gene>
    <name evidence="10" type="ORF">TASK_LOCUS8515</name>
</gene>
<dbReference type="InterPro" id="IPR039980">
    <property type="entry name" value="MADD"/>
</dbReference>
<dbReference type="GO" id="GO:0032483">
    <property type="term" value="P:regulation of Rab protein signal transduction"/>
    <property type="evidence" value="ECO:0007669"/>
    <property type="project" value="TreeGrafter"/>
</dbReference>
<dbReference type="InterPro" id="IPR037516">
    <property type="entry name" value="Tripartite_DENN"/>
</dbReference>
<organism evidence="12">
    <name type="scientific">Taenia asiatica</name>
    <name type="common">Asian tapeworm</name>
    <dbReference type="NCBI Taxonomy" id="60517"/>
    <lineage>
        <taxon>Eukaryota</taxon>
        <taxon>Metazoa</taxon>
        <taxon>Spiralia</taxon>
        <taxon>Lophotrochozoa</taxon>
        <taxon>Platyhelminthes</taxon>
        <taxon>Cestoda</taxon>
        <taxon>Eucestoda</taxon>
        <taxon>Cyclophyllidea</taxon>
        <taxon>Taeniidae</taxon>
        <taxon>Taenia</taxon>
    </lineage>
</organism>
<dbReference type="PANTHER" id="PTHR13008:SF7">
    <property type="entry name" value="MAP KINASE-ACTIVATING DEATH DOMAIN PROTEIN"/>
    <property type="match status" value="1"/>
</dbReference>
<feature type="compositionally biased region" description="Low complexity" evidence="8">
    <location>
        <begin position="654"/>
        <end position="667"/>
    </location>
</feature>
<sequence length="1080" mass="120803">MAPSSGASEKNSPRLIDYIVFVGQRNPSRNGIAISQPELLRVYPPQNHPDFALPNDIVYFCQPEGCYNTSSRSFILDPRHSGGRLPQNIKVEFFTFMLTDKESNIVRFGVCLNFLRPIGRRKSSYTADVARRRITSFKSALQHPESTNEHNRLHSCDNCGHSSSSSDSSDFVGGQIIDKPERPYTHTLTSLCLVSRYQFFKKFQECLQFLYVFVQKLHVVCKPRHSGSRYIIIVDFNRADQSCRQTVWSVLTGAIDSPTLPIVRKSVEEIDTWILRLLSIPAPLAGKTAVHAYLQPLSPTHPLVFALPDENRFSLVDYSLHLPLHLLGVEKFLKVFFALLLEQKVVLESSHHDRLTTCVLAFTALCYPLQYLFTVIPLLPSSLKGAEQLLQAPSPYIIGLPRSFRDSRLSFHLPKDVLLVDLDTQELYGHGAQDPVPKLPQNEEKKLILQLNRILEGLNELKEEPMKKGKGNRSDLTSIADLNAFESLALNLDEDALNLAIRVAMVMFFKSPNVLGGFAEHTRTVRIYPRPVVAFQYERFIKSRSEPSPFTIVLAKTQAVEYFAEWALMPDNLVYQKVDDESLYLVEIGDKDKWFSDRLYTIPFHLWTERFDQGLLRPVVQLLFPPVQNNMVLPEWSASKKTISTTAKAREIGTTSDSDTPTDVSASNGDSPVATDAEPSSDVESGEAMDGKPQQNGGRDREETLFSSVVIPPSEKVECMQFGKELPSNLRGYYSPPTSFVMPDTNSQPSATTSSLSPQDSLSSGHLLKEVAQRLVSTDSASSGEPLSQVFGSTGPLRASNSVPSTHWEPTMNSSILPRRPSSQIGQSPQHRSSKSTLSALLDSWFSDAGKSPNGSSDPVVEKQFMESEISGNRRFISECIATIRKGNQPGMFSRRRLQKLMEEEMYRNSALALANMNVGHPVPKEQSHIDDVSLDSWDQYKAYVWLFTQIGVGIRQSCRPLTSTFIDSRGDVVSATGLAQALRDLFTSQAERDRVSHGGVCSSYCLLEMAHTHYHLLPKRRPVAPQPPVVSRRVTQPSHTASVPTSPKQSIEPLISPRLKSDSYVRDKGCKSCKLRLIR</sequence>
<feature type="region of interest" description="Disordered" evidence="8">
    <location>
        <begin position="775"/>
        <end position="837"/>
    </location>
</feature>
<evidence type="ECO:0000256" key="1">
    <source>
        <dbReference type="ARBA" id="ARBA00004236"/>
    </source>
</evidence>
<comment type="similarity">
    <text evidence="3">Belongs to the MADD family.</text>
</comment>
<evidence type="ECO:0000256" key="6">
    <source>
        <dbReference type="ARBA" id="ARBA00022490"/>
    </source>
</evidence>
<feature type="region of interest" description="Disordered" evidence="8">
    <location>
        <begin position="647"/>
        <end position="703"/>
    </location>
</feature>
<dbReference type="GO" id="GO:0042981">
    <property type="term" value="P:regulation of apoptotic process"/>
    <property type="evidence" value="ECO:0007669"/>
    <property type="project" value="TreeGrafter"/>
</dbReference>
<dbReference type="SMART" id="SM00799">
    <property type="entry name" value="DENN"/>
    <property type="match status" value="1"/>
</dbReference>
<protein>
    <recommendedName>
        <fullName evidence="4">MAP kinase-activating death domain protein</fullName>
    </recommendedName>
</protein>
<dbReference type="InterPro" id="IPR005113">
    <property type="entry name" value="uDENN_dom"/>
</dbReference>
<proteinExistence type="inferred from homology"/>
<dbReference type="InterPro" id="IPR043153">
    <property type="entry name" value="DENN_C"/>
</dbReference>
<keyword evidence="11" id="KW-1185">Reference proteome</keyword>
<evidence type="ECO:0000313" key="10">
    <source>
        <dbReference type="EMBL" id="VDK40467.1"/>
    </source>
</evidence>
<feature type="compositionally biased region" description="Polar residues" evidence="8">
    <location>
        <begin position="775"/>
        <end position="792"/>
    </location>
</feature>
<dbReference type="OrthoDB" id="6282239at2759"/>
<dbReference type="PANTHER" id="PTHR13008">
    <property type="entry name" value="MAP-KINASE ACTIVATING DEATH DOMAIN PROTEIN MADD /DENN/AEX-3 C.ELEGANS"/>
    <property type="match status" value="1"/>
</dbReference>
<evidence type="ECO:0000256" key="4">
    <source>
        <dbReference type="ARBA" id="ARBA00017868"/>
    </source>
</evidence>
<name>A0A158RA58_TAEAS</name>
<dbReference type="GO" id="GO:0005829">
    <property type="term" value="C:cytosol"/>
    <property type="evidence" value="ECO:0007669"/>
    <property type="project" value="TreeGrafter"/>
</dbReference>
<dbReference type="AlphaFoldDB" id="A0A158RA58"/>
<dbReference type="GO" id="GO:0005085">
    <property type="term" value="F:guanyl-nucleotide exchange factor activity"/>
    <property type="evidence" value="ECO:0007669"/>
    <property type="project" value="TreeGrafter"/>
</dbReference>
<accession>A0A158RA58</accession>
<evidence type="ECO:0000313" key="12">
    <source>
        <dbReference type="WBParaSite" id="TASK_0000851401-mRNA-1"/>
    </source>
</evidence>
<reference evidence="12" key="1">
    <citation type="submission" date="2016-04" db="UniProtKB">
        <authorList>
            <consortium name="WormBaseParasite"/>
        </authorList>
    </citation>
    <scope>IDENTIFICATION</scope>
</reference>
<feature type="domain" description="UDENN" evidence="9">
    <location>
        <begin position="18"/>
        <end position="574"/>
    </location>
</feature>
<evidence type="ECO:0000256" key="2">
    <source>
        <dbReference type="ARBA" id="ARBA00004496"/>
    </source>
</evidence>
<keyword evidence="6" id="KW-0963">Cytoplasm</keyword>
<feature type="compositionally biased region" description="Polar residues" evidence="8">
    <location>
        <begin position="811"/>
        <end position="837"/>
    </location>
</feature>
<dbReference type="Proteomes" id="UP000282613">
    <property type="component" value="Unassembled WGS sequence"/>
</dbReference>
<feature type="region of interest" description="Disordered" evidence="8">
    <location>
        <begin position="737"/>
        <end position="763"/>
    </location>
</feature>
<evidence type="ECO:0000256" key="7">
    <source>
        <dbReference type="ARBA" id="ARBA00022703"/>
    </source>
</evidence>
<dbReference type="PROSITE" id="PS50211">
    <property type="entry name" value="DENN"/>
    <property type="match status" value="1"/>
</dbReference>
<feature type="compositionally biased region" description="Polar residues" evidence="8">
    <location>
        <begin position="744"/>
        <end position="753"/>
    </location>
</feature>
<keyword evidence="5" id="KW-0472">Membrane</keyword>
<reference evidence="10 11" key="2">
    <citation type="submission" date="2018-11" db="EMBL/GenBank/DDBJ databases">
        <authorList>
            <consortium name="Pathogen Informatics"/>
        </authorList>
    </citation>
    <scope>NUCLEOTIDE SEQUENCE [LARGE SCALE GENOMIC DNA]</scope>
</reference>